<evidence type="ECO:0000256" key="1">
    <source>
        <dbReference type="SAM" id="SignalP"/>
    </source>
</evidence>
<dbReference type="SUPFAM" id="SSF56935">
    <property type="entry name" value="Porins"/>
    <property type="match status" value="1"/>
</dbReference>
<dbReference type="AlphaFoldDB" id="A0AA37T3E3"/>
<name>A0AA37T3E3_9ALTE</name>
<protein>
    <recommendedName>
        <fullName evidence="4">TIGR03016 family PEP-CTERM system-associated outer membrane protein</fullName>
    </recommendedName>
</protein>
<dbReference type="EMBL" id="BSOT01000005">
    <property type="protein sequence ID" value="GLR70945.1"/>
    <property type="molecule type" value="Genomic_DNA"/>
</dbReference>
<dbReference type="Proteomes" id="UP001156601">
    <property type="component" value="Unassembled WGS sequence"/>
</dbReference>
<proteinExistence type="predicted"/>
<organism evidence="2 3">
    <name type="scientific">Agaribacter marinus</name>
    <dbReference type="NCBI Taxonomy" id="1431249"/>
    <lineage>
        <taxon>Bacteria</taxon>
        <taxon>Pseudomonadati</taxon>
        <taxon>Pseudomonadota</taxon>
        <taxon>Gammaproteobacteria</taxon>
        <taxon>Alteromonadales</taxon>
        <taxon>Alteromonadaceae</taxon>
        <taxon>Agaribacter</taxon>
    </lineage>
</organism>
<evidence type="ECO:0008006" key="4">
    <source>
        <dbReference type="Google" id="ProtNLM"/>
    </source>
</evidence>
<sequence>MDALNGNKKYYFTIASFMFVFGASAAEIHVNAGVESEYINQTIDDYTNNSQIDSDNLIFSPYLSAIYNAKRVNFNLRAEHNHVSRSLESNTVKNNYTNYSGRFGLNLIDNFLRVTGDANQGYRGLAANSFIVDDFLLNAENLAKTNSYRGAVELSLPAKTYFGIDSTLSYSNFTSDNQQGSDALAFDNERYLGRVNLFSGRDFRPFTMQIQGTSSVTKRSEREDFLSSNVDADFRAPLFTSDLMFTVVLNYENNEIENDFSEMSSLREFYSYGAGLTWQVSRNKLLQLTWNNSKKDARAGEDDETESFLGGRINWQFSPRTDLQAQFTKRFFGDAASVSFSHNTRHWRNNVSYSETVTTSSQLLQNDLTSFFACTNGSTSIADCELLDSLDPASLPPDAIFVPFVETNFELSDSVIIRKNAQYTSAVQRRRTNISFSVAQSIDEDIERSLETTTDSIQLTSSIGFSPRTTMRATLRYADVNRVRADEDLNSRINEFSLNIERRFSKSLFASIGYNYLDRSGDAIGSIGGNFGGIDGPLTDNRITASIRYQLSKR</sequence>
<reference evidence="2" key="2">
    <citation type="submission" date="2023-01" db="EMBL/GenBank/DDBJ databases">
        <title>Draft genome sequence of Agaribacter marinus strain NBRC 110023.</title>
        <authorList>
            <person name="Sun Q."/>
            <person name="Mori K."/>
        </authorList>
    </citation>
    <scope>NUCLEOTIDE SEQUENCE</scope>
    <source>
        <strain evidence="2">NBRC 110023</strain>
    </source>
</reference>
<reference evidence="2" key="1">
    <citation type="journal article" date="2014" name="Int. J. Syst. Evol. Microbiol.">
        <title>Complete genome sequence of Corynebacterium casei LMG S-19264T (=DSM 44701T), isolated from a smear-ripened cheese.</title>
        <authorList>
            <consortium name="US DOE Joint Genome Institute (JGI-PGF)"/>
            <person name="Walter F."/>
            <person name="Albersmeier A."/>
            <person name="Kalinowski J."/>
            <person name="Ruckert C."/>
        </authorList>
    </citation>
    <scope>NUCLEOTIDE SEQUENCE</scope>
    <source>
        <strain evidence="2">NBRC 110023</strain>
    </source>
</reference>
<gene>
    <name evidence="2" type="ORF">GCM10007852_18530</name>
</gene>
<keyword evidence="3" id="KW-1185">Reference proteome</keyword>
<evidence type="ECO:0000313" key="2">
    <source>
        <dbReference type="EMBL" id="GLR70945.1"/>
    </source>
</evidence>
<keyword evidence="1" id="KW-0732">Signal</keyword>
<dbReference type="RefSeq" id="WP_284217219.1">
    <property type="nucleotide sequence ID" value="NZ_BSOT01000005.1"/>
</dbReference>
<feature type="signal peptide" evidence="1">
    <location>
        <begin position="1"/>
        <end position="25"/>
    </location>
</feature>
<evidence type="ECO:0000313" key="3">
    <source>
        <dbReference type="Proteomes" id="UP001156601"/>
    </source>
</evidence>
<feature type="chain" id="PRO_5041214211" description="TIGR03016 family PEP-CTERM system-associated outer membrane protein" evidence="1">
    <location>
        <begin position="26"/>
        <end position="554"/>
    </location>
</feature>
<comment type="caution">
    <text evidence="2">The sequence shown here is derived from an EMBL/GenBank/DDBJ whole genome shotgun (WGS) entry which is preliminary data.</text>
</comment>
<accession>A0AA37T3E3</accession>